<keyword evidence="4 11" id="KW-0808">Transferase</keyword>
<evidence type="ECO:0000256" key="7">
    <source>
        <dbReference type="ARBA" id="ARBA00022840"/>
    </source>
</evidence>
<dbReference type="EC" id="2.7.4.26" evidence="2"/>
<comment type="catalytic activity">
    <reaction evidence="9">
        <text>isopentenyl phosphate + ATP = isopentenyl diphosphate + ADP</text>
        <dbReference type="Rhea" id="RHEA:33963"/>
        <dbReference type="ChEBI" id="CHEBI:30616"/>
        <dbReference type="ChEBI" id="CHEBI:65078"/>
        <dbReference type="ChEBI" id="CHEBI:128769"/>
        <dbReference type="ChEBI" id="CHEBI:456216"/>
        <dbReference type="EC" id="2.7.4.26"/>
    </reaction>
</comment>
<evidence type="ECO:0000256" key="5">
    <source>
        <dbReference type="ARBA" id="ARBA00022741"/>
    </source>
</evidence>
<keyword evidence="6 11" id="KW-0418">Kinase</keyword>
<dbReference type="GO" id="GO:0005524">
    <property type="term" value="F:ATP binding"/>
    <property type="evidence" value="ECO:0007669"/>
    <property type="project" value="UniProtKB-KW"/>
</dbReference>
<organism evidence="11">
    <name type="scientific">bioreactor metagenome</name>
    <dbReference type="NCBI Taxonomy" id="1076179"/>
    <lineage>
        <taxon>unclassified sequences</taxon>
        <taxon>metagenomes</taxon>
        <taxon>ecological metagenomes</taxon>
    </lineage>
</organism>
<reference evidence="11" key="1">
    <citation type="submission" date="2019-08" db="EMBL/GenBank/DDBJ databases">
        <authorList>
            <person name="Kucharzyk K."/>
            <person name="Murdoch R.W."/>
            <person name="Higgins S."/>
            <person name="Loffler F."/>
        </authorList>
    </citation>
    <scope>NUCLEOTIDE SEQUENCE</scope>
</reference>
<dbReference type="Gene3D" id="3.40.1160.10">
    <property type="entry name" value="Acetylglutamate kinase-like"/>
    <property type="match status" value="1"/>
</dbReference>
<evidence type="ECO:0000256" key="8">
    <source>
        <dbReference type="ARBA" id="ARBA00023229"/>
    </source>
</evidence>
<dbReference type="GO" id="GO:0016301">
    <property type="term" value="F:kinase activity"/>
    <property type="evidence" value="ECO:0007669"/>
    <property type="project" value="UniProtKB-KW"/>
</dbReference>
<dbReference type="AlphaFoldDB" id="A0A644U9P1"/>
<evidence type="ECO:0000256" key="1">
    <source>
        <dbReference type="ARBA" id="ARBA00010540"/>
    </source>
</evidence>
<keyword evidence="5" id="KW-0547">Nucleotide-binding</keyword>
<dbReference type="CDD" id="cd04241">
    <property type="entry name" value="AAK_FomA-like"/>
    <property type="match status" value="1"/>
</dbReference>
<dbReference type="PANTHER" id="PTHR43654">
    <property type="entry name" value="GLUTAMATE 5-KINASE"/>
    <property type="match status" value="1"/>
</dbReference>
<evidence type="ECO:0000259" key="10">
    <source>
        <dbReference type="Pfam" id="PF00696"/>
    </source>
</evidence>
<dbReference type="SUPFAM" id="SSF53633">
    <property type="entry name" value="Carbamate kinase-like"/>
    <property type="match status" value="1"/>
</dbReference>
<name>A0A644U9P1_9ZZZZ</name>
<dbReference type="GO" id="GO:0016114">
    <property type="term" value="P:terpenoid biosynthetic process"/>
    <property type="evidence" value="ECO:0007669"/>
    <property type="project" value="TreeGrafter"/>
</dbReference>
<evidence type="ECO:0000256" key="6">
    <source>
        <dbReference type="ARBA" id="ARBA00022777"/>
    </source>
</evidence>
<evidence type="ECO:0000256" key="3">
    <source>
        <dbReference type="ARBA" id="ARBA00017267"/>
    </source>
</evidence>
<keyword evidence="7" id="KW-0067">ATP-binding</keyword>
<evidence type="ECO:0000256" key="9">
    <source>
        <dbReference type="ARBA" id="ARBA00049063"/>
    </source>
</evidence>
<gene>
    <name evidence="11" type="primary">proB_6</name>
    <name evidence="11" type="ORF">SDC9_21505</name>
</gene>
<dbReference type="GO" id="GO:0005829">
    <property type="term" value="C:cytosol"/>
    <property type="evidence" value="ECO:0007669"/>
    <property type="project" value="TreeGrafter"/>
</dbReference>
<proteinExistence type="inferred from homology"/>
<dbReference type="InterPro" id="IPR001048">
    <property type="entry name" value="Asp/Glu/Uridylate_kinase"/>
</dbReference>
<comment type="caution">
    <text evidence="11">The sequence shown here is derived from an EMBL/GenBank/DDBJ whole genome shotgun (WGS) entry which is preliminary data.</text>
</comment>
<dbReference type="InterPro" id="IPR036393">
    <property type="entry name" value="AceGlu_kinase-like_sf"/>
</dbReference>
<dbReference type="GO" id="GO:0102043">
    <property type="term" value="F:isopentenyl phosphate kinase activity"/>
    <property type="evidence" value="ECO:0007669"/>
    <property type="project" value="UniProtKB-EC"/>
</dbReference>
<keyword evidence="8" id="KW-0414">Isoprene biosynthesis</keyword>
<evidence type="ECO:0000256" key="2">
    <source>
        <dbReference type="ARBA" id="ARBA00012908"/>
    </source>
</evidence>
<dbReference type="PANTHER" id="PTHR43654:SF1">
    <property type="entry name" value="ISOPENTENYL PHOSPHATE KINASE"/>
    <property type="match status" value="1"/>
</dbReference>
<dbReference type="NCBIfam" id="NF040647">
    <property type="entry name" value="IPPK_Arch"/>
    <property type="match status" value="1"/>
</dbReference>
<dbReference type="Pfam" id="PF00696">
    <property type="entry name" value="AA_kinase"/>
    <property type="match status" value="1"/>
</dbReference>
<dbReference type="EMBL" id="VSSQ01000090">
    <property type="protein sequence ID" value="MPL75677.1"/>
    <property type="molecule type" value="Genomic_DNA"/>
</dbReference>
<dbReference type="PIRSF" id="PIRSF016496">
    <property type="entry name" value="Kin_FomA"/>
    <property type="match status" value="1"/>
</dbReference>
<evidence type="ECO:0000256" key="4">
    <source>
        <dbReference type="ARBA" id="ARBA00022679"/>
    </source>
</evidence>
<accession>A0A644U9P1</accession>
<protein>
    <recommendedName>
        <fullName evidence="3">Isopentenyl phosphate kinase</fullName>
        <ecNumber evidence="2">2.7.4.26</ecNumber>
    </recommendedName>
</protein>
<comment type="similarity">
    <text evidence="1">Belongs to the isopentenyl phosphate kinase family.</text>
</comment>
<evidence type="ECO:0000313" key="11">
    <source>
        <dbReference type="EMBL" id="MPL75677.1"/>
    </source>
</evidence>
<feature type="domain" description="Aspartate/glutamate/uridylate kinase" evidence="10">
    <location>
        <begin position="1"/>
        <end position="258"/>
    </location>
</feature>
<dbReference type="InterPro" id="IPR024192">
    <property type="entry name" value="Fosfomycin_R_FomA-type"/>
</dbReference>
<sequence>MIILKLGGSILTNKDSKEPEVNYTNLNRIALEIKESLINNGMDNFKNNNSSNQSLVIIHGAGSYGHPPAKKYEIGKEFNNDQYPKKRLGFSKTQICVKKLNTIICDVLVSHGLPCVSIQASSFITTKNKRINNFNLNLIERYLDEGFIPVIYGDVVLDDELKVAVLSGDQILQYMAINLNLSSKSNKKEVILGTDVNGVYTRNPKKYKDAKHIPILNSLEDIEELDTTTNIDVTGGMVGKIKELLELANIGIESKIINANEPGAIIDALNNKDIKGTVIK</sequence>